<gene>
    <name evidence="2" type="ORF">CAY53_05395</name>
</gene>
<evidence type="ECO:0000313" key="3">
    <source>
        <dbReference type="Proteomes" id="UP000239867"/>
    </source>
</evidence>
<dbReference type="GO" id="GO:0003677">
    <property type="term" value="F:DNA binding"/>
    <property type="evidence" value="ECO:0007669"/>
    <property type="project" value="UniProtKB-KW"/>
</dbReference>
<dbReference type="AlphaFoldDB" id="A0A2L1GMW2"/>
<reference evidence="2" key="1">
    <citation type="submission" date="2017-05" db="EMBL/GenBank/DDBJ databases">
        <authorList>
            <person name="Song R."/>
            <person name="Chenine A.L."/>
            <person name="Ruprecht R.M."/>
        </authorList>
    </citation>
    <scope>NUCLEOTIDE SEQUENCE</scope>
    <source>
        <strain evidence="2">ORNL</strain>
    </source>
</reference>
<dbReference type="InterPro" id="IPR052345">
    <property type="entry name" value="Rad_response_metalloprotease"/>
</dbReference>
<evidence type="ECO:0000259" key="1">
    <source>
        <dbReference type="Pfam" id="PF06114"/>
    </source>
</evidence>
<dbReference type="RefSeq" id="WP_104936264.1">
    <property type="nucleotide sequence ID" value="NZ_CP021255.1"/>
</dbReference>
<dbReference type="PANTHER" id="PTHR43236">
    <property type="entry name" value="ANTITOXIN HIGA1"/>
    <property type="match status" value="1"/>
</dbReference>
<keyword evidence="3" id="KW-1185">Reference proteome</keyword>
<sequence length="382" mass="42833">MNTVPASIPVLRWAADRACLSDAILEKHFRKWPLWLTGEAQPTLKQLENFARLTHTPIGYFFLPEPPELELPVPDFRTLRDEAMLEPSSALLDTLYLCQQRQEWFRDYARMHGLPRLTFVGSVTLADQAEDVAEAMRQSLSLSIAERKGLPTWMDALRQLIAKAEEAGVLVMASSIVGSNSHRKLNVDEFRGFALADDLAPLVFLNGADSKAAQMFTLAHELAHIWLGESGVSDPEAGNIPEQGIEKWCNQVAAELLMPLDELRQVYEPGSSVAAEIQRLARLFKVSTLVALRRLFDAGFIDQTTLWQCYRKEVERIRGLERSSGGGDFYRTLGARTGKLFARAILSSTLEGQTLFQDAFRMLGVRKTSTFYEAARELGVML</sequence>
<dbReference type="KEGG" id="deo:CAY53_05395"/>
<feature type="domain" description="IrrE N-terminal-like" evidence="1">
    <location>
        <begin position="164"/>
        <end position="295"/>
    </location>
</feature>
<dbReference type="OrthoDB" id="9796786at2"/>
<accession>A0A2L1GMW2</accession>
<keyword evidence="2" id="KW-0238">DNA-binding</keyword>
<evidence type="ECO:0000313" key="2">
    <source>
        <dbReference type="EMBL" id="AVD70984.1"/>
    </source>
</evidence>
<organism evidence="2 3">
    <name type="scientific">Desulfobulbus oralis</name>
    <dbReference type="NCBI Taxonomy" id="1986146"/>
    <lineage>
        <taxon>Bacteria</taxon>
        <taxon>Pseudomonadati</taxon>
        <taxon>Thermodesulfobacteriota</taxon>
        <taxon>Desulfobulbia</taxon>
        <taxon>Desulfobulbales</taxon>
        <taxon>Desulfobulbaceae</taxon>
        <taxon>Desulfobulbus</taxon>
    </lineage>
</organism>
<protein>
    <submittedName>
        <fullName evidence="2">DNA-binding protein</fullName>
    </submittedName>
</protein>
<dbReference type="PANTHER" id="PTHR43236:SF2">
    <property type="entry name" value="BLL0069 PROTEIN"/>
    <property type="match status" value="1"/>
</dbReference>
<dbReference type="InterPro" id="IPR010359">
    <property type="entry name" value="IrrE_HExxH"/>
</dbReference>
<name>A0A2L1GMW2_9BACT</name>
<dbReference type="Gene3D" id="1.10.10.2910">
    <property type="match status" value="1"/>
</dbReference>
<dbReference type="Proteomes" id="UP000239867">
    <property type="component" value="Chromosome"/>
</dbReference>
<dbReference type="Pfam" id="PF06114">
    <property type="entry name" value="Peptidase_M78"/>
    <property type="match status" value="1"/>
</dbReference>
<dbReference type="EMBL" id="CP021255">
    <property type="protein sequence ID" value="AVD70984.1"/>
    <property type="molecule type" value="Genomic_DNA"/>
</dbReference>
<proteinExistence type="predicted"/>
<reference evidence="2" key="2">
    <citation type="journal article" date="2018" name="MBio">
        <title>Insights into the evolution of host association through the isolation and characterization of a novel human periodontal pathobiont, Desulfobulbus oralis.</title>
        <authorList>
            <person name="Cross K.L."/>
            <person name="Chirania P."/>
            <person name="Xiong W."/>
            <person name="Beall C.J."/>
            <person name="Elkins J.G."/>
            <person name="Giannone R.J."/>
            <person name="Griffen A.L."/>
            <person name="Guss A.M."/>
            <person name="Hettich R.L."/>
            <person name="Joshi S.S."/>
            <person name="Mokrzan E.M."/>
            <person name="Martin R.K."/>
            <person name="Zhulin I.B."/>
            <person name="Leys E.J."/>
            <person name="Podar M."/>
        </authorList>
    </citation>
    <scope>NUCLEOTIDE SEQUENCE [LARGE SCALE GENOMIC DNA]</scope>
    <source>
        <strain evidence="2">ORNL</strain>
    </source>
</reference>